<dbReference type="GO" id="GO:0005634">
    <property type="term" value="C:nucleus"/>
    <property type="evidence" value="ECO:0007669"/>
    <property type="project" value="TreeGrafter"/>
</dbReference>
<dbReference type="AlphaFoldDB" id="A0A5N3XUM3"/>
<organism evidence="1 2">
    <name type="scientific">Muntiacus reevesi</name>
    <name type="common">Reeves' muntjac</name>
    <name type="synonym">Cervus reevesi</name>
    <dbReference type="NCBI Taxonomy" id="9886"/>
    <lineage>
        <taxon>Eukaryota</taxon>
        <taxon>Metazoa</taxon>
        <taxon>Chordata</taxon>
        <taxon>Craniata</taxon>
        <taxon>Vertebrata</taxon>
        <taxon>Euteleostomi</taxon>
        <taxon>Mammalia</taxon>
        <taxon>Eutheria</taxon>
        <taxon>Laurasiatheria</taxon>
        <taxon>Artiodactyla</taxon>
        <taxon>Ruminantia</taxon>
        <taxon>Pecora</taxon>
        <taxon>Cervidae</taxon>
        <taxon>Muntiacinae</taxon>
        <taxon>Muntiacus</taxon>
    </lineage>
</organism>
<keyword evidence="2" id="KW-1185">Reference proteome</keyword>
<proteinExistence type="predicted"/>
<dbReference type="InterPro" id="IPR027874">
    <property type="entry name" value="Tex35"/>
</dbReference>
<dbReference type="Proteomes" id="UP000326062">
    <property type="component" value="Chromosome 5"/>
</dbReference>
<dbReference type="PANTHER" id="PTHR36860">
    <property type="entry name" value="TESTIS-EXPRESSED PROTEIN 35"/>
    <property type="match status" value="1"/>
</dbReference>
<accession>A0A5N3XUM3</accession>
<protein>
    <submittedName>
        <fullName evidence="1">Uncharacterized protein</fullName>
    </submittedName>
</protein>
<evidence type="ECO:0000313" key="2">
    <source>
        <dbReference type="Proteomes" id="UP000326062"/>
    </source>
</evidence>
<dbReference type="PANTHER" id="PTHR36860:SF1">
    <property type="entry name" value="TESTIS-EXPRESSED PROTEIN 35"/>
    <property type="match status" value="1"/>
</dbReference>
<dbReference type="Pfam" id="PF15079">
    <property type="entry name" value="Tsc35"/>
    <property type="match status" value="1"/>
</dbReference>
<name>A0A5N3XUM3_MUNRE</name>
<sequence length="102" mass="11173">MSAKRAELKKTSLSKNYKAVCLELKPEPIKTHGEVTWSQGSFAIPGGQDLSQTYDCKGAKQEGPFTKPGGTKELKDLSFPPFDCFPSLQDISLLLLYFISSG</sequence>
<reference evidence="1 2" key="1">
    <citation type="submission" date="2019-06" db="EMBL/GenBank/DDBJ databases">
        <title>Discovery of a novel chromosome fission-fusion reversal in muntjac.</title>
        <authorList>
            <person name="Mudd A.B."/>
            <person name="Bredeson J.V."/>
            <person name="Baum R."/>
            <person name="Hockemeyer D."/>
            <person name="Rokhsar D.S."/>
        </authorList>
    </citation>
    <scope>NUCLEOTIDE SEQUENCE [LARGE SCALE GENOMIC DNA]</scope>
    <source>
        <strain evidence="1">UCam_UCB_Mr</strain>
        <tissue evidence="1">Fibroblast cell line</tissue>
    </source>
</reference>
<gene>
    <name evidence="1" type="ORF">FD755_011340</name>
</gene>
<comment type="caution">
    <text evidence="1">The sequence shown here is derived from an EMBL/GenBank/DDBJ whole genome shotgun (WGS) entry which is preliminary data.</text>
</comment>
<evidence type="ECO:0000313" key="1">
    <source>
        <dbReference type="EMBL" id="KAB0376896.1"/>
    </source>
</evidence>
<dbReference type="EMBL" id="VCEB01000005">
    <property type="protein sequence ID" value="KAB0376896.1"/>
    <property type="molecule type" value="Genomic_DNA"/>
</dbReference>